<evidence type="ECO:0000313" key="1">
    <source>
        <dbReference type="EMBL" id="ONH33487.1"/>
    </source>
</evidence>
<dbReference type="Proteomes" id="UP000188929">
    <property type="component" value="Unassembled WGS sequence"/>
</dbReference>
<proteinExistence type="predicted"/>
<name>A0A1V2IK46_9ACTN</name>
<organism evidence="1 2">
    <name type="scientific">Pseudofrankia asymbiotica</name>
    <dbReference type="NCBI Taxonomy" id="1834516"/>
    <lineage>
        <taxon>Bacteria</taxon>
        <taxon>Bacillati</taxon>
        <taxon>Actinomycetota</taxon>
        <taxon>Actinomycetes</taxon>
        <taxon>Frankiales</taxon>
        <taxon>Frankiaceae</taxon>
        <taxon>Pseudofrankia</taxon>
    </lineage>
</organism>
<dbReference type="AlphaFoldDB" id="A0A1V2IK46"/>
<comment type="caution">
    <text evidence="1">The sequence shown here is derived from an EMBL/GenBank/DDBJ whole genome shotgun (WGS) entry which is preliminary data.</text>
</comment>
<evidence type="ECO:0000313" key="2">
    <source>
        <dbReference type="Proteomes" id="UP000188929"/>
    </source>
</evidence>
<reference evidence="2" key="1">
    <citation type="submission" date="2016-10" db="EMBL/GenBank/DDBJ databases">
        <title>Frankia sp. NRRL B-16386 Genome sequencing.</title>
        <authorList>
            <person name="Ghodhbane-Gtari F."/>
            <person name="Swanson E."/>
            <person name="Gueddou A."/>
            <person name="Hezbri K."/>
            <person name="Ktari K."/>
            <person name="Nouioui I."/>
            <person name="Morris K."/>
            <person name="Simpson S."/>
            <person name="Abebe-Akele F."/>
            <person name="Thomas K."/>
            <person name="Gtari M."/>
            <person name="Tisa L.S."/>
        </authorList>
    </citation>
    <scope>NUCLEOTIDE SEQUENCE [LARGE SCALE GENOMIC DNA]</scope>
    <source>
        <strain evidence="2">NRRL B-16386</strain>
    </source>
</reference>
<sequence>MSALTVDLPASCPLSGDTDRLHAGKAREIRSMPSCAAVCVPAAPPDRSGLVRQGTLVDLVQMGDEILTRMF</sequence>
<dbReference type="EMBL" id="MOMC01000004">
    <property type="protein sequence ID" value="ONH33487.1"/>
    <property type="molecule type" value="Genomic_DNA"/>
</dbReference>
<accession>A0A1V2IK46</accession>
<keyword evidence="2" id="KW-1185">Reference proteome</keyword>
<gene>
    <name evidence="1" type="ORF">BL253_01505</name>
</gene>
<protein>
    <submittedName>
        <fullName evidence="1">Uncharacterized protein</fullName>
    </submittedName>
</protein>